<feature type="domain" description="CUB" evidence="3">
    <location>
        <begin position="83"/>
        <end position="193"/>
    </location>
</feature>
<evidence type="ECO:0000313" key="5">
    <source>
        <dbReference type="Proteomes" id="UP000198287"/>
    </source>
</evidence>
<evidence type="ECO:0000256" key="2">
    <source>
        <dbReference type="PROSITE-ProRule" id="PRU00059"/>
    </source>
</evidence>
<dbReference type="InterPro" id="IPR035914">
    <property type="entry name" value="Sperma_CUB_dom_sf"/>
</dbReference>
<comment type="caution">
    <text evidence="2">Lacks conserved residue(s) required for the propagation of feature annotation.</text>
</comment>
<dbReference type="InterPro" id="IPR000859">
    <property type="entry name" value="CUB_dom"/>
</dbReference>
<sequence>MSNLVGVPRSQVKCSGCAEVTGRRSNVKSRGVCQGHRSNVKSSGCAKVTGQMSNLVGVPRSQVKCEVWWVCPGHRSNVKFRGCARSFDQVSADLKVPHLPLGDISLDNVRHVCNQAPSSTGNTHHCTILGSDDSTCWYDSIRIYNWFDGNYRQVSRFCGSTIPTSVTFQDGVGLVLFKSDYSVAKTGFDFQYE</sequence>
<evidence type="ECO:0000256" key="1">
    <source>
        <dbReference type="ARBA" id="ARBA00023157"/>
    </source>
</evidence>
<dbReference type="CDD" id="cd00041">
    <property type="entry name" value="CUB"/>
    <property type="match status" value="1"/>
</dbReference>
<dbReference type="Proteomes" id="UP000198287">
    <property type="component" value="Unassembled WGS sequence"/>
</dbReference>
<dbReference type="AlphaFoldDB" id="A0A226EZQ8"/>
<gene>
    <name evidence="4" type="ORF">Fcan01_00107</name>
</gene>
<organism evidence="4 5">
    <name type="scientific">Folsomia candida</name>
    <name type="common">Springtail</name>
    <dbReference type="NCBI Taxonomy" id="158441"/>
    <lineage>
        <taxon>Eukaryota</taxon>
        <taxon>Metazoa</taxon>
        <taxon>Ecdysozoa</taxon>
        <taxon>Arthropoda</taxon>
        <taxon>Hexapoda</taxon>
        <taxon>Collembola</taxon>
        <taxon>Entomobryomorpha</taxon>
        <taxon>Isotomoidea</taxon>
        <taxon>Isotomidae</taxon>
        <taxon>Proisotominae</taxon>
        <taxon>Folsomia</taxon>
    </lineage>
</organism>
<dbReference type="EMBL" id="LNIX01000001">
    <property type="protein sequence ID" value="OXA63052.1"/>
    <property type="molecule type" value="Genomic_DNA"/>
</dbReference>
<accession>A0A226EZQ8</accession>
<evidence type="ECO:0000313" key="4">
    <source>
        <dbReference type="EMBL" id="OXA63052.1"/>
    </source>
</evidence>
<proteinExistence type="predicted"/>
<dbReference type="Pfam" id="PF00431">
    <property type="entry name" value="CUB"/>
    <property type="match status" value="1"/>
</dbReference>
<dbReference type="PROSITE" id="PS01180">
    <property type="entry name" value="CUB"/>
    <property type="match status" value="1"/>
</dbReference>
<dbReference type="Gene3D" id="2.60.120.290">
    <property type="entry name" value="Spermadhesin, CUB domain"/>
    <property type="match status" value="1"/>
</dbReference>
<name>A0A226EZQ8_FOLCA</name>
<keyword evidence="1" id="KW-1015">Disulfide bond</keyword>
<protein>
    <submittedName>
        <fullName evidence="4">Procollagen C-endopeptidase enhancer 1</fullName>
    </submittedName>
</protein>
<evidence type="ECO:0000259" key="3">
    <source>
        <dbReference type="PROSITE" id="PS01180"/>
    </source>
</evidence>
<dbReference type="SUPFAM" id="SSF49854">
    <property type="entry name" value="Spermadhesin, CUB domain"/>
    <property type="match status" value="1"/>
</dbReference>
<reference evidence="4 5" key="1">
    <citation type="submission" date="2015-12" db="EMBL/GenBank/DDBJ databases">
        <title>The genome of Folsomia candida.</title>
        <authorList>
            <person name="Faddeeva A."/>
            <person name="Derks M.F."/>
            <person name="Anvar Y."/>
            <person name="Smit S."/>
            <person name="Van Straalen N."/>
            <person name="Roelofs D."/>
        </authorList>
    </citation>
    <scope>NUCLEOTIDE SEQUENCE [LARGE SCALE GENOMIC DNA]</scope>
    <source>
        <strain evidence="4 5">VU population</strain>
        <tissue evidence="4">Whole body</tissue>
    </source>
</reference>
<comment type="caution">
    <text evidence="4">The sequence shown here is derived from an EMBL/GenBank/DDBJ whole genome shotgun (WGS) entry which is preliminary data.</text>
</comment>
<keyword evidence="5" id="KW-1185">Reference proteome</keyword>